<evidence type="ECO:0000256" key="4">
    <source>
        <dbReference type="ARBA" id="ARBA00022692"/>
    </source>
</evidence>
<dbReference type="PANTHER" id="PTHR33778:SF1">
    <property type="entry name" value="MAGNESIUM TRANSPORTER YHID-RELATED"/>
    <property type="match status" value="1"/>
</dbReference>
<evidence type="ECO:0000256" key="2">
    <source>
        <dbReference type="ARBA" id="ARBA00009298"/>
    </source>
</evidence>
<dbReference type="Proteomes" id="UP000183898">
    <property type="component" value="Unassembled WGS sequence"/>
</dbReference>
<name>A0A1H8IBL5_9PROT</name>
<keyword evidence="4 7" id="KW-0812">Transmembrane</keyword>
<evidence type="ECO:0000259" key="8">
    <source>
        <dbReference type="Pfam" id="PF02308"/>
    </source>
</evidence>
<reference evidence="9 10" key="1">
    <citation type="submission" date="2016-10" db="EMBL/GenBank/DDBJ databases">
        <authorList>
            <person name="de Groot N.N."/>
        </authorList>
    </citation>
    <scope>NUCLEOTIDE SEQUENCE [LARGE SCALE GENOMIC DNA]</scope>
    <source>
        <strain evidence="9 10">Nl18</strain>
    </source>
</reference>
<feature type="transmembrane region" description="Helical" evidence="7">
    <location>
        <begin position="56"/>
        <end position="73"/>
    </location>
</feature>
<keyword evidence="3" id="KW-1003">Cell membrane</keyword>
<feature type="transmembrane region" description="Helical" evidence="7">
    <location>
        <begin position="25"/>
        <end position="44"/>
    </location>
</feature>
<accession>A0A1H8IBL5</accession>
<gene>
    <name evidence="9" type="ORF">SAMN05216404_10622</name>
</gene>
<comment type="subcellular location">
    <subcellularLocation>
        <location evidence="7">Cell inner membrane</location>
        <topology evidence="7">Multi-pass membrane protein</topology>
    </subcellularLocation>
    <subcellularLocation>
        <location evidence="1">Cell membrane</location>
        <topology evidence="1">Multi-pass membrane protein</topology>
    </subcellularLocation>
</comment>
<dbReference type="InterPro" id="IPR049177">
    <property type="entry name" value="MgtC_SapB_SrpB_YhiD_N"/>
</dbReference>
<evidence type="ECO:0000256" key="3">
    <source>
        <dbReference type="ARBA" id="ARBA00022475"/>
    </source>
</evidence>
<keyword evidence="7" id="KW-0997">Cell inner membrane</keyword>
<proteinExistence type="inferred from homology"/>
<sequence length="161" mass="16934">MDGWWHEIYKTIIVEFSDLPTAVEFTRVILRLTIAAILGALLGLEREHSGKAAGVRTHMLVAVGAAIFVLVPQQMQMPDAEVSRVIQGVITGVGFLGAGTILKSTSEETVKGLTTAAGLWLTAAVGIAAGLGREGSAVLSAFLAFVILHLVPKILPKGTPH</sequence>
<protein>
    <recommendedName>
        <fullName evidence="7">Protein MgtC</fullName>
    </recommendedName>
</protein>
<evidence type="ECO:0000313" key="9">
    <source>
        <dbReference type="EMBL" id="SEN65456.1"/>
    </source>
</evidence>
<dbReference type="AlphaFoldDB" id="A0A1H8IBL5"/>
<comment type="similarity">
    <text evidence="2 7">Belongs to the MgtC/SapB family.</text>
</comment>
<evidence type="ECO:0000256" key="7">
    <source>
        <dbReference type="RuleBase" id="RU365041"/>
    </source>
</evidence>
<organism evidence="9 10">
    <name type="scientific">Nitrosospira multiformis</name>
    <dbReference type="NCBI Taxonomy" id="1231"/>
    <lineage>
        <taxon>Bacteria</taxon>
        <taxon>Pseudomonadati</taxon>
        <taxon>Pseudomonadota</taxon>
        <taxon>Betaproteobacteria</taxon>
        <taxon>Nitrosomonadales</taxon>
        <taxon>Nitrosomonadaceae</taxon>
        <taxon>Nitrosospira</taxon>
    </lineage>
</organism>
<feature type="transmembrane region" description="Helical" evidence="7">
    <location>
        <begin position="114"/>
        <end position="131"/>
    </location>
</feature>
<dbReference type="EMBL" id="FOCT01000006">
    <property type="protein sequence ID" value="SEN65456.1"/>
    <property type="molecule type" value="Genomic_DNA"/>
</dbReference>
<keyword evidence="5 7" id="KW-1133">Transmembrane helix</keyword>
<dbReference type="PRINTS" id="PR01837">
    <property type="entry name" value="MGTCSAPBPROT"/>
</dbReference>
<feature type="domain" description="MgtC/SapB/SrpB/YhiD N-terminal" evidence="8">
    <location>
        <begin position="32"/>
        <end position="154"/>
    </location>
</feature>
<dbReference type="GO" id="GO:0005886">
    <property type="term" value="C:plasma membrane"/>
    <property type="evidence" value="ECO:0007669"/>
    <property type="project" value="UniProtKB-SubCell"/>
</dbReference>
<evidence type="ECO:0000256" key="5">
    <source>
        <dbReference type="ARBA" id="ARBA00022989"/>
    </source>
</evidence>
<dbReference type="Pfam" id="PF02308">
    <property type="entry name" value="MgtC"/>
    <property type="match status" value="1"/>
</dbReference>
<evidence type="ECO:0000256" key="1">
    <source>
        <dbReference type="ARBA" id="ARBA00004651"/>
    </source>
</evidence>
<dbReference type="PANTHER" id="PTHR33778">
    <property type="entry name" value="PROTEIN MGTC"/>
    <property type="match status" value="1"/>
</dbReference>
<dbReference type="RefSeq" id="WP_074746076.1">
    <property type="nucleotide sequence ID" value="NZ_FOCT01000006.1"/>
</dbReference>
<dbReference type="InterPro" id="IPR003416">
    <property type="entry name" value="MgtC/SapB/SrpB/YhiD_fam"/>
</dbReference>
<feature type="transmembrane region" description="Helical" evidence="7">
    <location>
        <begin position="137"/>
        <end position="155"/>
    </location>
</feature>
<feature type="transmembrane region" description="Helical" evidence="7">
    <location>
        <begin position="85"/>
        <end position="102"/>
    </location>
</feature>
<evidence type="ECO:0000313" key="10">
    <source>
        <dbReference type="Proteomes" id="UP000183898"/>
    </source>
</evidence>
<keyword evidence="6 7" id="KW-0472">Membrane</keyword>
<evidence type="ECO:0000256" key="6">
    <source>
        <dbReference type="ARBA" id="ARBA00023136"/>
    </source>
</evidence>